<proteinExistence type="inferred from homology"/>
<dbReference type="InterPro" id="IPR018338">
    <property type="entry name" value="Carbonic_anhydrase_a-class_CS"/>
</dbReference>
<keyword evidence="4 8" id="KW-0479">Metal-binding</keyword>
<dbReference type="GO" id="GO:0008270">
    <property type="term" value="F:zinc ion binding"/>
    <property type="evidence" value="ECO:0007669"/>
    <property type="project" value="UniProtKB-UniRule"/>
</dbReference>
<sequence>MLSYVLIIAAFLSLSDPQSSGADASAHWGYPDYNENEEFPKWGGICDTGSRQSPINLSLRGAIKGVYEKLEGDNYDKTIKEASMVNTGHSVQLADFDVKLELEGGPLKEDYVLEQIHFHWWSEHTIENIRYPFEMHMVHRNTKYPNMTIATQNKDGLAVLGVLYHASMERNRVIDDILVDFVPIMSSDQINKPIKTKTNFKITELFPAIRSYITYEGSLTTPSCNEAVTWLVVAETFPIAIDQVNAFKALEYESGKTLDNNYRNIQKTNNRAIVIVANDEYSGSGSATRSATSLFTMLAAALLLKYLY</sequence>
<dbReference type="SMART" id="SM01057">
    <property type="entry name" value="Carb_anhydrase"/>
    <property type="match status" value="1"/>
</dbReference>
<feature type="domain" description="Alpha-carbonic anhydrase" evidence="9">
    <location>
        <begin position="26"/>
        <end position="277"/>
    </location>
</feature>
<dbReference type="Proteomes" id="UP000095300">
    <property type="component" value="Unassembled WGS sequence"/>
</dbReference>
<dbReference type="InterPro" id="IPR036398">
    <property type="entry name" value="CA_dom_sf"/>
</dbReference>
<evidence type="ECO:0000256" key="1">
    <source>
        <dbReference type="ARBA" id="ARBA00001947"/>
    </source>
</evidence>
<evidence type="ECO:0000256" key="2">
    <source>
        <dbReference type="ARBA" id="ARBA00010718"/>
    </source>
</evidence>
<dbReference type="CDD" id="cd00326">
    <property type="entry name" value="alpha_CA"/>
    <property type="match status" value="1"/>
</dbReference>
<gene>
    <name evidence="10" type="primary">106082231</name>
</gene>
<protein>
    <recommendedName>
        <fullName evidence="3 8">Carbonic anhydrase</fullName>
        <ecNumber evidence="3 8">4.2.1.1</ecNumber>
    </recommendedName>
</protein>
<reference evidence="10" key="1">
    <citation type="submission" date="2020-05" db="UniProtKB">
        <authorList>
            <consortium name="EnsemblMetazoa"/>
        </authorList>
    </citation>
    <scope>IDENTIFICATION</scope>
    <source>
        <strain evidence="10">USDA</strain>
    </source>
</reference>
<feature type="signal peptide" evidence="8">
    <location>
        <begin position="1"/>
        <end position="17"/>
    </location>
</feature>
<comment type="function">
    <text evidence="8">Reversible hydration of carbon dioxide.</text>
</comment>
<evidence type="ECO:0000256" key="5">
    <source>
        <dbReference type="ARBA" id="ARBA00022833"/>
    </source>
</evidence>
<dbReference type="GO" id="GO:0005737">
    <property type="term" value="C:cytoplasm"/>
    <property type="evidence" value="ECO:0007669"/>
    <property type="project" value="TreeGrafter"/>
</dbReference>
<dbReference type="KEGG" id="scac:106082231"/>
<dbReference type="PANTHER" id="PTHR18952:SF141">
    <property type="entry name" value="CARBONIC ANHYDRASE"/>
    <property type="match status" value="1"/>
</dbReference>
<dbReference type="EnsemblMetazoa" id="SCAU012343-RA">
    <property type="protein sequence ID" value="SCAU012343-PA"/>
    <property type="gene ID" value="SCAU012343"/>
</dbReference>
<dbReference type="VEuPathDB" id="VectorBase:SCAU012343"/>
<evidence type="ECO:0000256" key="4">
    <source>
        <dbReference type="ARBA" id="ARBA00022723"/>
    </source>
</evidence>
<keyword evidence="6 8" id="KW-0456">Lyase</keyword>
<dbReference type="OrthoDB" id="429145at2759"/>
<comment type="similarity">
    <text evidence="2 8">Belongs to the alpha-carbonic anhydrase family.</text>
</comment>
<dbReference type="STRING" id="35570.A0A1I8PYW9"/>
<evidence type="ECO:0000256" key="3">
    <source>
        <dbReference type="ARBA" id="ARBA00012925"/>
    </source>
</evidence>
<organism evidence="10 11">
    <name type="scientific">Stomoxys calcitrans</name>
    <name type="common">Stable fly</name>
    <name type="synonym">Conops calcitrans</name>
    <dbReference type="NCBI Taxonomy" id="35570"/>
    <lineage>
        <taxon>Eukaryota</taxon>
        <taxon>Metazoa</taxon>
        <taxon>Ecdysozoa</taxon>
        <taxon>Arthropoda</taxon>
        <taxon>Hexapoda</taxon>
        <taxon>Insecta</taxon>
        <taxon>Pterygota</taxon>
        <taxon>Neoptera</taxon>
        <taxon>Endopterygota</taxon>
        <taxon>Diptera</taxon>
        <taxon>Brachycera</taxon>
        <taxon>Muscomorpha</taxon>
        <taxon>Muscoidea</taxon>
        <taxon>Muscidae</taxon>
        <taxon>Stomoxys</taxon>
    </lineage>
</organism>
<dbReference type="SUPFAM" id="SSF51069">
    <property type="entry name" value="Carbonic anhydrase"/>
    <property type="match status" value="1"/>
</dbReference>
<keyword evidence="5 8" id="KW-0862">Zinc</keyword>
<dbReference type="Pfam" id="PF00194">
    <property type="entry name" value="Carb_anhydrase"/>
    <property type="match status" value="1"/>
</dbReference>
<evidence type="ECO:0000259" key="9">
    <source>
        <dbReference type="PROSITE" id="PS51144"/>
    </source>
</evidence>
<keyword evidence="8" id="KW-0732">Signal</keyword>
<feature type="chain" id="PRO_5025095990" description="Carbonic anhydrase" evidence="8">
    <location>
        <begin position="18"/>
        <end position="308"/>
    </location>
</feature>
<dbReference type="Gene3D" id="3.10.200.10">
    <property type="entry name" value="Alpha carbonic anhydrase"/>
    <property type="match status" value="1"/>
</dbReference>
<accession>A0A1I8PYW9</accession>
<dbReference type="AlphaFoldDB" id="A0A1I8PYW9"/>
<keyword evidence="11" id="KW-1185">Reference proteome</keyword>
<comment type="cofactor">
    <cofactor evidence="1 8">
        <name>Zn(2+)</name>
        <dbReference type="ChEBI" id="CHEBI:29105"/>
    </cofactor>
</comment>
<dbReference type="PROSITE" id="PS51144">
    <property type="entry name" value="ALPHA_CA_2"/>
    <property type="match status" value="1"/>
</dbReference>
<dbReference type="EC" id="4.2.1.1" evidence="3 8"/>
<evidence type="ECO:0000313" key="11">
    <source>
        <dbReference type="Proteomes" id="UP000095300"/>
    </source>
</evidence>
<dbReference type="GO" id="GO:0004089">
    <property type="term" value="F:carbonate dehydratase activity"/>
    <property type="evidence" value="ECO:0007669"/>
    <property type="project" value="UniProtKB-UniRule"/>
</dbReference>
<evidence type="ECO:0000313" key="10">
    <source>
        <dbReference type="EnsemblMetazoa" id="SCAU012343-PA"/>
    </source>
</evidence>
<evidence type="ECO:0000256" key="8">
    <source>
        <dbReference type="RuleBase" id="RU367011"/>
    </source>
</evidence>
<evidence type="ECO:0000256" key="6">
    <source>
        <dbReference type="ARBA" id="ARBA00023239"/>
    </source>
</evidence>
<dbReference type="PANTHER" id="PTHR18952">
    <property type="entry name" value="CARBONIC ANHYDRASE"/>
    <property type="match status" value="1"/>
</dbReference>
<dbReference type="InterPro" id="IPR001148">
    <property type="entry name" value="CA_dom"/>
</dbReference>
<name>A0A1I8PYW9_STOCA</name>
<dbReference type="PROSITE" id="PS00162">
    <property type="entry name" value="ALPHA_CA_1"/>
    <property type="match status" value="1"/>
</dbReference>
<dbReference type="InterPro" id="IPR023561">
    <property type="entry name" value="Carbonic_anhydrase_a-class"/>
</dbReference>
<evidence type="ECO:0000256" key="7">
    <source>
        <dbReference type="ARBA" id="ARBA00048348"/>
    </source>
</evidence>
<comment type="catalytic activity">
    <reaction evidence="7 8">
        <text>hydrogencarbonate + H(+) = CO2 + H2O</text>
        <dbReference type="Rhea" id="RHEA:10748"/>
        <dbReference type="ChEBI" id="CHEBI:15377"/>
        <dbReference type="ChEBI" id="CHEBI:15378"/>
        <dbReference type="ChEBI" id="CHEBI:16526"/>
        <dbReference type="ChEBI" id="CHEBI:17544"/>
        <dbReference type="EC" id="4.2.1.1"/>
    </reaction>
</comment>